<evidence type="ECO:0000256" key="1">
    <source>
        <dbReference type="ARBA" id="ARBA00004123"/>
    </source>
</evidence>
<evidence type="ECO:0000256" key="5">
    <source>
        <dbReference type="ARBA" id="ARBA00023242"/>
    </source>
</evidence>
<dbReference type="GO" id="GO:0006384">
    <property type="term" value="P:transcription initiation at RNA polymerase III promoter"/>
    <property type="evidence" value="ECO:0007669"/>
    <property type="project" value="InterPro"/>
</dbReference>
<protein>
    <submittedName>
        <fullName evidence="9">Uncharacterized protein</fullName>
    </submittedName>
</protein>
<dbReference type="GO" id="GO:0005634">
    <property type="term" value="C:nucleus"/>
    <property type="evidence" value="ECO:0007669"/>
    <property type="project" value="UniProtKB-SubCell"/>
</dbReference>
<keyword evidence="2" id="KW-0597">Phosphoprotein</keyword>
<dbReference type="PANTHER" id="PTHR15180">
    <property type="entry name" value="GENERAL TRANSCRIPTION FACTOR 3C POLYPEPTIDE 1"/>
    <property type="match status" value="1"/>
</dbReference>
<comment type="caution">
    <text evidence="9">The sequence shown here is derived from an EMBL/GenBank/DDBJ whole genome shotgun (WGS) entry which is preliminary data.</text>
</comment>
<dbReference type="Pfam" id="PF04182">
    <property type="entry name" value="B-block_TFIIIC"/>
    <property type="match status" value="1"/>
</dbReference>
<dbReference type="GO" id="GO:0003677">
    <property type="term" value="F:DNA binding"/>
    <property type="evidence" value="ECO:0007669"/>
    <property type="project" value="UniProtKB-KW"/>
</dbReference>
<keyword evidence="5" id="KW-0539">Nucleus</keyword>
<dbReference type="OrthoDB" id="68020at2759"/>
<dbReference type="InterPro" id="IPR007309">
    <property type="entry name" value="TFIIIC_Bblock-bd"/>
</dbReference>
<dbReference type="Pfam" id="PF24101">
    <property type="entry name" value="WHD_GTF3C1"/>
    <property type="match status" value="1"/>
</dbReference>
<gene>
    <name evidence="9" type="ORF">BWQ96_05092</name>
</gene>
<dbReference type="GO" id="GO:0000127">
    <property type="term" value="C:transcription factor TFIIIC complex"/>
    <property type="evidence" value="ECO:0007669"/>
    <property type="project" value="InterPro"/>
</dbReference>
<comment type="subcellular location">
    <subcellularLocation>
        <location evidence="1">Nucleus</location>
    </subcellularLocation>
</comment>
<evidence type="ECO:0000256" key="4">
    <source>
        <dbReference type="ARBA" id="ARBA00023163"/>
    </source>
</evidence>
<evidence type="ECO:0000259" key="8">
    <source>
        <dbReference type="Pfam" id="PF24101"/>
    </source>
</evidence>
<feature type="compositionally biased region" description="Low complexity" evidence="6">
    <location>
        <begin position="207"/>
        <end position="229"/>
    </location>
</feature>
<evidence type="ECO:0000313" key="9">
    <source>
        <dbReference type="EMBL" id="PXF45191.1"/>
    </source>
</evidence>
<name>A0A2V3ISU4_9FLOR</name>
<feature type="region of interest" description="Disordered" evidence="6">
    <location>
        <begin position="593"/>
        <end position="764"/>
    </location>
</feature>
<evidence type="ECO:0000259" key="7">
    <source>
        <dbReference type="Pfam" id="PF04182"/>
    </source>
</evidence>
<feature type="region of interest" description="Disordered" evidence="6">
    <location>
        <begin position="448"/>
        <end position="479"/>
    </location>
</feature>
<organism evidence="9 10">
    <name type="scientific">Gracilariopsis chorda</name>
    <dbReference type="NCBI Taxonomy" id="448386"/>
    <lineage>
        <taxon>Eukaryota</taxon>
        <taxon>Rhodophyta</taxon>
        <taxon>Florideophyceae</taxon>
        <taxon>Rhodymeniophycidae</taxon>
        <taxon>Gracilariales</taxon>
        <taxon>Gracilariaceae</taxon>
        <taxon>Gracilariopsis</taxon>
    </lineage>
</organism>
<dbReference type="GO" id="GO:0042791">
    <property type="term" value="P:5S class rRNA transcription by RNA polymerase III"/>
    <property type="evidence" value="ECO:0007669"/>
    <property type="project" value="TreeGrafter"/>
</dbReference>
<evidence type="ECO:0000313" key="10">
    <source>
        <dbReference type="Proteomes" id="UP000247409"/>
    </source>
</evidence>
<feature type="compositionally biased region" description="Basic and acidic residues" evidence="6">
    <location>
        <begin position="632"/>
        <end position="642"/>
    </location>
</feature>
<feature type="compositionally biased region" description="Polar residues" evidence="6">
    <location>
        <begin position="451"/>
        <end position="462"/>
    </location>
</feature>
<feature type="domain" description="B-block binding subunit of TFIIIC" evidence="7">
    <location>
        <begin position="92"/>
        <end position="148"/>
    </location>
</feature>
<keyword evidence="10" id="KW-1185">Reference proteome</keyword>
<feature type="domain" description="GTF3C1 extended winged-helix" evidence="8">
    <location>
        <begin position="481"/>
        <end position="577"/>
    </location>
</feature>
<feature type="compositionally biased region" description="Basic and acidic residues" evidence="6">
    <location>
        <begin position="595"/>
        <end position="609"/>
    </location>
</feature>
<feature type="region of interest" description="Disordered" evidence="6">
    <location>
        <begin position="197"/>
        <end position="230"/>
    </location>
</feature>
<dbReference type="EMBL" id="NBIV01000068">
    <property type="protein sequence ID" value="PXF45191.1"/>
    <property type="molecule type" value="Genomic_DNA"/>
</dbReference>
<dbReference type="PANTHER" id="PTHR15180:SF1">
    <property type="entry name" value="GENERAL TRANSCRIPTION FACTOR 3C POLYPEPTIDE 1"/>
    <property type="match status" value="1"/>
</dbReference>
<evidence type="ECO:0000256" key="2">
    <source>
        <dbReference type="ARBA" id="ARBA00022553"/>
    </source>
</evidence>
<evidence type="ECO:0000256" key="6">
    <source>
        <dbReference type="SAM" id="MobiDB-lite"/>
    </source>
</evidence>
<evidence type="ECO:0000256" key="3">
    <source>
        <dbReference type="ARBA" id="ARBA00023125"/>
    </source>
</evidence>
<reference evidence="9 10" key="1">
    <citation type="journal article" date="2018" name="Mol. Biol. Evol.">
        <title>Analysis of the draft genome of the red seaweed Gracilariopsis chorda provides insights into genome size evolution in Rhodophyta.</title>
        <authorList>
            <person name="Lee J."/>
            <person name="Yang E.C."/>
            <person name="Graf L."/>
            <person name="Yang J.H."/>
            <person name="Qiu H."/>
            <person name="Zel Zion U."/>
            <person name="Chan C.X."/>
            <person name="Stephens T.G."/>
            <person name="Weber A.P.M."/>
            <person name="Boo G.H."/>
            <person name="Boo S.M."/>
            <person name="Kim K.M."/>
            <person name="Shin Y."/>
            <person name="Jung M."/>
            <person name="Lee S.J."/>
            <person name="Yim H.S."/>
            <person name="Lee J.H."/>
            <person name="Bhattacharya D."/>
            <person name="Yoon H.S."/>
        </authorList>
    </citation>
    <scope>NUCLEOTIDE SEQUENCE [LARGE SCALE GENOMIC DNA]</scope>
    <source>
        <strain evidence="9 10">SKKU-2015</strain>
        <tissue evidence="9">Whole body</tissue>
    </source>
</reference>
<keyword evidence="4" id="KW-0804">Transcription</keyword>
<feature type="compositionally biased region" description="Basic and acidic residues" evidence="6">
    <location>
        <begin position="687"/>
        <end position="719"/>
    </location>
</feature>
<feature type="region of interest" description="Disordered" evidence="6">
    <location>
        <begin position="959"/>
        <end position="984"/>
    </location>
</feature>
<keyword evidence="3" id="KW-0238">DNA-binding</keyword>
<accession>A0A2V3ISU4</accession>
<feature type="region of interest" description="Disordered" evidence="6">
    <location>
        <begin position="1146"/>
        <end position="1173"/>
    </location>
</feature>
<proteinExistence type="predicted"/>
<dbReference type="InterPro" id="IPR044210">
    <property type="entry name" value="Tfc3-like"/>
</dbReference>
<dbReference type="InterPro" id="IPR056467">
    <property type="entry name" value="eWH_GTF3C1"/>
</dbReference>
<dbReference type="Proteomes" id="UP000247409">
    <property type="component" value="Unassembled WGS sequence"/>
</dbReference>
<sequence>MDQLFAQVVDHIALSGSAGASLLDSLTAVLGRQPRRGLVIYLHRQFAARSDRFFAKPSFNAPAHEVRLTAHDNIRQRALGFTPLEQSPLPSHAYNVLERIGMAGSNGILQSELGKYVGLAPNMVHHYLGVLMARSLVARKKVVLTKQRTVIKKEQLTDQPVTNQETLTSGDGLGPSVTYTAVVVLARYALNISQSTASKSLAPPHDQPQTEPSPESTSQQPSKASSAPSVIDLTMETRIERIMLALQPSPHTRSEKDLKVIAMPDSDKQEHISDELFRRRRHRGYRALRSKLVRAGLVEIVQRECIARDGKHLGNHACLKLTSLGLEKLQGGLNSKLRSEDLSAHQRSAHRKVHPLLQDGTRARFLEEVGLVEQVYQLIKRSGKEGISIPEIHEYLDGGTDLTGAVGKRIRRIVDSISRIEPTIETQRFEGSAMYIRIALRSIACPEGESNDLQQPNSQSLSQHERTPGSQGKKRRKVGITTLGQQRQEIVMKLLESRKVVILETLGREVATVEDAGLHRVDQKVMRRLLNDLIKQNAIKLITAVKPAIKDCKRSQTVTLVALPEVAENGQEVRSIMTSVVNRALYGSTEGASIEADKRNSESMKEEPSNGKSYVDLKNVNRNGDAAIPIPDRSRLSQERNAVHPKKPAPDDDQDNGPPIVVYEHNIPKGKTAGDSNAQVNCRKRSSSNDKKRTKLKESSKTAEEDKLKPPSSKVRDVTGEMAIDTQTTTIDDNAKPTPLSASNKSARHSKGGSKDKGGAAVCVESDGRDKRKLRINKLRSIDYGLLKGKLARVRVFHRTIFGMLQPDRASRESEKPIPHHSVEDVFQAENLGCFKVGECLSSMTVSEYAAVIGFYQDHGDLITSRKEERIANIRDQLDQEINSQTAARQILSLVQMLTRLGLVESNADSQWTLAGQGIIRDFGKGLPSGVVPHGIVFSDMKAVDTFWRELEQFARCRMSRKPPNSDMTPNPEEGTSADSEGERKMLPVTDVYYPNRWSTGVVRLQKRDQLLYEAILQRANGVEIELNLPNALLTTAFNNEPLRRFSIEELEEAFATYIEKIPSLKATQRSTPSHEKLLMYSRYRTKNPMPTWIREREQKLQRQDYTPEKVEDEFAGDYSCILHLSSRASEVEGRLVRVGIPLLGKRPSTETTPKNENESKKTPKLRKKSSIQSFAGTAKSDQFFVEGQRMVMVCKALVKSRAMAYYCRNSEALEWKGAVNMINWFVRKFYKDQVKKDSSLLEVLSALAKAMVSFCDMFIVRRVLDIISLKVVIHGRRCGAMNVVELDDEVSKSEVLKWMDGIVDNWSALERVVLALITLVEKDLKYSGKIRVTGVMNEEVGRVSNAKKIIEEELEMNGLFFGREANLGHTLEAMAWRFQRIADLRLRENVSHGILFECMSVAGEAIRKRPWCCTRIVQQQERNIEGEHMAKRDKLRSLQGAAQIERILPNVSDLDDGERMCGKGRHRDEIMDLVVLTLGRQERHRQDCAESRELLNRFCWSDIALARDRLLLRGALVYRDDKRGGGMFATTKIGNAHDITRVILEDDGKFTERWTQELMNAGGMAVEWEASKLKSSVCDKGEVSVSSIAMEALTRKLLFSPDGLQMRVSMTNSGTSTEAVQLSLRHSSGEERNSGLEEDANDGERIMVDAALQSTMQERLAREIRNGGCLGKRLDELLRAVEPRTDEERAAMVQSLHGLVDDGTVRRFAVEERQLRDEQFAAWDGVLYVSAMHVAALSLGNRAATLCWWRDAAGLVDQRALSGVRTAVLMELTRGPGRDGRQVAGAVVSRLGGSVPRRAVLDVMCALVASGELVVRACAAPRSGETGFRLLPAVARSQLRFVDGAGVFAWGRRWRSVWYVRPARAVTAHRMLCSHFPSRLGCV</sequence>